<organism evidence="1 2">
    <name type="scientific">Thauera terpenica 58Eu</name>
    <dbReference type="NCBI Taxonomy" id="1348657"/>
    <lineage>
        <taxon>Bacteria</taxon>
        <taxon>Pseudomonadati</taxon>
        <taxon>Pseudomonadota</taxon>
        <taxon>Betaproteobacteria</taxon>
        <taxon>Rhodocyclales</taxon>
        <taxon>Zoogloeaceae</taxon>
        <taxon>Thauera</taxon>
    </lineage>
</organism>
<evidence type="ECO:0000313" key="2">
    <source>
        <dbReference type="Proteomes" id="UP000015455"/>
    </source>
</evidence>
<keyword evidence="2" id="KW-1185">Reference proteome</keyword>
<dbReference type="AlphaFoldDB" id="T0B1X8"/>
<dbReference type="Proteomes" id="UP000015455">
    <property type="component" value="Unassembled WGS sequence"/>
</dbReference>
<comment type="caution">
    <text evidence="1">The sequence shown here is derived from an EMBL/GenBank/DDBJ whole genome shotgun (WGS) entry which is preliminary data.</text>
</comment>
<dbReference type="EMBL" id="ATJV01000035">
    <property type="protein sequence ID" value="EPZ16818.1"/>
    <property type="molecule type" value="Genomic_DNA"/>
</dbReference>
<dbReference type="STRING" id="1348657.M622_10965"/>
<evidence type="ECO:0000313" key="1">
    <source>
        <dbReference type="EMBL" id="EPZ16818.1"/>
    </source>
</evidence>
<reference evidence="1 2" key="1">
    <citation type="submission" date="2013-06" db="EMBL/GenBank/DDBJ databases">
        <title>Draft genome sequence of Thauera terpenica.</title>
        <authorList>
            <person name="Liu B."/>
            <person name="Frostegard A.H."/>
            <person name="Shapleigh J.P."/>
        </authorList>
    </citation>
    <scope>NUCLEOTIDE SEQUENCE [LARGE SCALE GENOMIC DNA]</scope>
    <source>
        <strain evidence="1 2">58Eu</strain>
    </source>
</reference>
<protein>
    <submittedName>
        <fullName evidence="1">Uncharacterized protein</fullName>
    </submittedName>
</protein>
<sequence length="30" mass="3267">MSDSISNEVSFFMVLPERVIEGGQDAHATV</sequence>
<proteinExistence type="predicted"/>
<gene>
    <name evidence="1" type="ORF">M622_10965</name>
</gene>
<name>T0B1X8_9RHOO</name>
<accession>T0B1X8</accession>